<keyword evidence="1" id="KW-0472">Membrane</keyword>
<evidence type="ECO:0000313" key="3">
    <source>
        <dbReference type="Proteomes" id="UP000622405"/>
    </source>
</evidence>
<evidence type="ECO:0000256" key="1">
    <source>
        <dbReference type="SAM" id="Phobius"/>
    </source>
</evidence>
<reference evidence="2 3" key="1">
    <citation type="journal article" date="2020" name="mSystems">
        <title>Defining Genomic and Predicted Metabolic Features of the Acetobacterium Genus.</title>
        <authorList>
            <person name="Ross D.E."/>
            <person name="Marshall C.W."/>
            <person name="Gulliver D."/>
            <person name="May H.D."/>
            <person name="Norman R.S."/>
        </authorList>
    </citation>
    <scope>NUCLEOTIDE SEQUENCE [LARGE SCALE GENOMIC DNA]</scope>
    <source>
        <strain evidence="2 3">DSM 4132</strain>
    </source>
</reference>
<gene>
    <name evidence="2" type="ORF">GH811_16250</name>
</gene>
<evidence type="ECO:0008006" key="4">
    <source>
        <dbReference type="Google" id="ProtNLM"/>
    </source>
</evidence>
<comment type="caution">
    <text evidence="2">The sequence shown here is derived from an EMBL/GenBank/DDBJ whole genome shotgun (WGS) entry which is preliminary data.</text>
</comment>
<keyword evidence="1" id="KW-0812">Transmembrane</keyword>
<dbReference type="EMBL" id="WJBE01000021">
    <property type="protein sequence ID" value="MBC3901165.1"/>
    <property type="molecule type" value="Genomic_DNA"/>
</dbReference>
<proteinExistence type="predicted"/>
<dbReference type="Proteomes" id="UP000622405">
    <property type="component" value="Unassembled WGS sequence"/>
</dbReference>
<protein>
    <recommendedName>
        <fullName evidence="4">Bacterial Ig-like domain-containing protein</fullName>
    </recommendedName>
</protein>
<accession>A0ABR6Z143</accession>
<dbReference type="RefSeq" id="WP_186895232.1">
    <property type="nucleotide sequence ID" value="NZ_WJBE01000021.1"/>
</dbReference>
<keyword evidence="1" id="KW-1133">Transmembrane helix</keyword>
<sequence>MKNEKLSGRLWQTGLMAALILLMLPMSIWAEVDGKMATTISIASAPSSVTFNASAAELDKAVYKALNIVVVDSDYNKIDFTSDDITLDYNRQVGTQKIMVTFKGNDQYEVSTATGTIIINDVPKKDTRLVLKANPPSVGYSADTATLDKAVYDDLVIQVVDGDSNKVNFAPSDMVLTYNHAVGTQNVVVAYKGNSQYNPSQVNATVQITGKQDTKVSIAAKPPAVAYTSDSAKLDLAVYQALSIVVVDAGNNKISFTAADIDLSYNRAPGKQDVTVKYKGNDQFSPSTATGNVEITGKVDPPAPTKENTSVNLAKPPIEAAYTTDSGKLDAAVYQVLGIQVVDSKNKAINFTTTDIELSYNREPGDQPVTVKYKGTDQFNGSTATQTVTITNKGDSSLIISQNPPSVDYDDNTTNLDEAVYQDLCVTVVDENNNKIQFNRDDIELDYTRAVGEQEVVVKYKGNNYFKSAVATVRVNIVQPNTNNPWLIAGVAGIIGAIVIVLGIIGVVIYRKKHSQSN</sequence>
<organism evidence="2 3">
    <name type="scientific">Acetobacterium malicum</name>
    <dbReference type="NCBI Taxonomy" id="52692"/>
    <lineage>
        <taxon>Bacteria</taxon>
        <taxon>Bacillati</taxon>
        <taxon>Bacillota</taxon>
        <taxon>Clostridia</taxon>
        <taxon>Eubacteriales</taxon>
        <taxon>Eubacteriaceae</taxon>
        <taxon>Acetobacterium</taxon>
    </lineage>
</organism>
<evidence type="ECO:0000313" key="2">
    <source>
        <dbReference type="EMBL" id="MBC3901165.1"/>
    </source>
</evidence>
<keyword evidence="3" id="KW-1185">Reference proteome</keyword>
<name>A0ABR6Z143_9FIRM</name>
<feature type="transmembrane region" description="Helical" evidence="1">
    <location>
        <begin position="486"/>
        <end position="510"/>
    </location>
</feature>